<evidence type="ECO:0000256" key="6">
    <source>
        <dbReference type="SAM" id="MobiDB-lite"/>
    </source>
</evidence>
<gene>
    <name evidence="10" type="ORF">RDWZM_001328</name>
</gene>
<dbReference type="SMART" id="SM00408">
    <property type="entry name" value="IGc2"/>
    <property type="match status" value="2"/>
</dbReference>
<dbReference type="InterPro" id="IPR036179">
    <property type="entry name" value="Ig-like_dom_sf"/>
</dbReference>
<evidence type="ECO:0000259" key="9">
    <source>
        <dbReference type="PROSITE" id="PS50835"/>
    </source>
</evidence>
<evidence type="ECO:0000256" key="3">
    <source>
        <dbReference type="ARBA" id="ARBA00012759"/>
    </source>
</evidence>
<comment type="subcellular location">
    <subcellularLocation>
        <location evidence="2">Membrane</location>
        <topology evidence="2">Single-pass membrane protein</topology>
    </subcellularLocation>
</comment>
<dbReference type="InterPro" id="IPR003599">
    <property type="entry name" value="Ig_sub"/>
</dbReference>
<dbReference type="AlphaFoldDB" id="A0A9Q0MAG6"/>
<dbReference type="PROSITE" id="PS50235">
    <property type="entry name" value="USP_3"/>
    <property type="match status" value="1"/>
</dbReference>
<evidence type="ECO:0000256" key="7">
    <source>
        <dbReference type="SAM" id="Phobius"/>
    </source>
</evidence>
<dbReference type="PROSITE" id="PS50835">
    <property type="entry name" value="IG_LIKE"/>
    <property type="match status" value="4"/>
</dbReference>
<dbReference type="InterPro" id="IPR007110">
    <property type="entry name" value="Ig-like_dom"/>
</dbReference>
<dbReference type="InterPro" id="IPR013162">
    <property type="entry name" value="CD80_C2-set"/>
</dbReference>
<keyword evidence="7" id="KW-0812">Transmembrane</keyword>
<evidence type="ECO:0000256" key="1">
    <source>
        <dbReference type="ARBA" id="ARBA00000707"/>
    </source>
</evidence>
<dbReference type="Pfam" id="PF13927">
    <property type="entry name" value="Ig_3"/>
    <property type="match status" value="1"/>
</dbReference>
<keyword evidence="7" id="KW-1133">Transmembrane helix</keyword>
<evidence type="ECO:0000313" key="10">
    <source>
        <dbReference type="EMBL" id="KAJ6222783.1"/>
    </source>
</evidence>
<dbReference type="GO" id="GO:0004843">
    <property type="term" value="F:cysteine-type deubiquitinase activity"/>
    <property type="evidence" value="ECO:0007669"/>
    <property type="project" value="UniProtKB-EC"/>
</dbReference>
<accession>A0A9Q0MAG6</accession>
<evidence type="ECO:0000256" key="5">
    <source>
        <dbReference type="ARBA" id="ARBA00023157"/>
    </source>
</evidence>
<evidence type="ECO:0000256" key="2">
    <source>
        <dbReference type="ARBA" id="ARBA00004167"/>
    </source>
</evidence>
<dbReference type="GO" id="GO:0016020">
    <property type="term" value="C:membrane"/>
    <property type="evidence" value="ECO:0007669"/>
    <property type="project" value="UniProtKB-SubCell"/>
</dbReference>
<dbReference type="CDD" id="cd02674">
    <property type="entry name" value="Peptidase_C19R"/>
    <property type="match status" value="1"/>
</dbReference>
<dbReference type="SMART" id="SM00409">
    <property type="entry name" value="IG"/>
    <property type="match status" value="3"/>
</dbReference>
<dbReference type="EC" id="3.4.19.12" evidence="3"/>
<protein>
    <recommendedName>
        <fullName evidence="3">ubiquitinyl hydrolase 1</fullName>
        <ecNumber evidence="3">3.4.19.12</ecNumber>
    </recommendedName>
</protein>
<feature type="domain" description="Ig-like" evidence="9">
    <location>
        <begin position="706"/>
        <end position="795"/>
    </location>
</feature>
<dbReference type="InterPro" id="IPR001394">
    <property type="entry name" value="Peptidase_C19_UCH"/>
</dbReference>
<dbReference type="Gene3D" id="2.60.40.10">
    <property type="entry name" value="Immunoglobulins"/>
    <property type="match status" value="4"/>
</dbReference>
<dbReference type="SUPFAM" id="SSF54001">
    <property type="entry name" value="Cysteine proteinases"/>
    <property type="match status" value="1"/>
</dbReference>
<feature type="domain" description="Ig-like" evidence="9">
    <location>
        <begin position="617"/>
        <end position="699"/>
    </location>
</feature>
<dbReference type="Gene3D" id="3.90.70.10">
    <property type="entry name" value="Cysteine proteinases"/>
    <property type="match status" value="1"/>
</dbReference>
<dbReference type="InterPro" id="IPR028889">
    <property type="entry name" value="USP"/>
</dbReference>
<keyword evidence="11" id="KW-1185">Reference proteome</keyword>
<feature type="domain" description="Ig-like" evidence="9">
    <location>
        <begin position="522"/>
        <end position="612"/>
    </location>
</feature>
<evidence type="ECO:0000259" key="8">
    <source>
        <dbReference type="PROSITE" id="PS50235"/>
    </source>
</evidence>
<evidence type="ECO:0000256" key="4">
    <source>
        <dbReference type="ARBA" id="ARBA00023136"/>
    </source>
</evidence>
<feature type="domain" description="Ig-like" evidence="9">
    <location>
        <begin position="434"/>
        <end position="507"/>
    </location>
</feature>
<proteinExistence type="predicted"/>
<reference evidence="10" key="1">
    <citation type="submission" date="2022-12" db="EMBL/GenBank/DDBJ databases">
        <title>Genome assemblies of Blomia tropicalis.</title>
        <authorList>
            <person name="Cui Y."/>
        </authorList>
    </citation>
    <scope>NUCLEOTIDE SEQUENCE</scope>
    <source>
        <tissue evidence="10">Adult mites</tissue>
    </source>
</reference>
<feature type="domain" description="USP" evidence="8">
    <location>
        <begin position="58"/>
        <end position="366"/>
    </location>
</feature>
<dbReference type="PROSITE" id="PS00972">
    <property type="entry name" value="USP_1"/>
    <property type="match status" value="1"/>
</dbReference>
<dbReference type="PANTHER" id="PTHR21646:SF23">
    <property type="entry name" value="UBIQUITIN CARBOXYL-TERMINAL HYDROLASE USP2"/>
    <property type="match status" value="1"/>
</dbReference>
<feature type="transmembrane region" description="Helical" evidence="7">
    <location>
        <begin position="934"/>
        <end position="958"/>
    </location>
</feature>
<dbReference type="SUPFAM" id="SSF48726">
    <property type="entry name" value="Immunoglobulin"/>
    <property type="match status" value="4"/>
</dbReference>
<feature type="region of interest" description="Disordered" evidence="6">
    <location>
        <begin position="968"/>
        <end position="995"/>
    </location>
</feature>
<sequence length="995" mass="113150">MAMALVGIQKDTFSPSILYLAGSTYSSTPVTLTRFNQRRTSLDYNNESETTKTKNPVAGLANLGNTCYMNSVLQAIYASKELRDYVISCLESGGQLYTALSRLFKEMTSNSRTSGSVNPSSFRSTFIQYESKFRGYEQQDAQEFLRYLINGLHDELNKAKCRPRRQQMIEPKSSQEAWNQYRERIDDSKLIELFVGQFSSVIKCTDCGNESTCWDPFWDLSLAVPRYRNRVDIDECLAEFTKQETLDGNEQPFCSNCKKHRRSTKRLSIVRSPKILIIHLKKFSNDGYKLSSDINVNPTLTIDSKQYELYGCVCHHGYSSRSGHYTAYCQYDTKWYHLNDEKVKDVTDTFSMSTLKDAYINNEEFGETLKKRHDDSFVTAVMSKSVFVSQHKLVNESTRKDTKSHRITHARHIRLFVDAVHFSRKPQEQYLQAQGFDLELPCHVNRRDVNCAWLVNGTIKYPTPGKYEFSTSNANGDCGLVIRNLSYPKDNAEWQCQVPSISDVGVQWPKTNVVVLVKPSAPRIIFDKEKFNRIVADQESNISCESEGGNPPPSLEWYLNGENISSHANKTVDRTRVISSLRYSFKKTNNGSMLICKSIHPLQTQESSRSLNVLYKPIVSVAQKMYTVVEKSKLEIDCIVDSNPPPRIFWKPIVNTAEGKYSHHENKLEIKDINSKMDGIIFQCSAENEIGLSEPESIQLNVLYKPRLVDITKLDPQIRLGSDIRLECKFTGNPKPTIIWTFIDAIYGEEHHPSGSADNPGLLILKNSSYSDEGEYYCRGKNHISLTSEEGIAMSNRLIVDIVGKPQFLQQRETLEGYQNTNTRIEKIFCSDPPPTKVQWIYDGSIQHNVDLNVKGKNSDRKLMDMELGNHINAGPLVPLNFKSTKPTCFRAVLLVLNSDIADTRDYLLRVENGDTSVAEGVVSLQISSKLSGAMVISISLILLIMLFIFTVFFILFLRRRSNKNQNEISGEKSDVHVPINDPSEVEKQPTEKVH</sequence>
<dbReference type="GO" id="GO:0016579">
    <property type="term" value="P:protein deubiquitination"/>
    <property type="evidence" value="ECO:0007669"/>
    <property type="project" value="InterPro"/>
</dbReference>
<dbReference type="InterPro" id="IPR038765">
    <property type="entry name" value="Papain-like_cys_pep_sf"/>
</dbReference>
<comment type="catalytic activity">
    <reaction evidence="1">
        <text>Thiol-dependent hydrolysis of ester, thioester, amide, peptide and isopeptide bonds formed by the C-terminal Gly of ubiquitin (a 76-residue protein attached to proteins as an intracellular targeting signal).</text>
        <dbReference type="EC" id="3.4.19.12"/>
    </reaction>
</comment>
<evidence type="ECO:0000313" key="11">
    <source>
        <dbReference type="Proteomes" id="UP001142055"/>
    </source>
</evidence>
<dbReference type="EMBL" id="JAPWDV010000001">
    <property type="protein sequence ID" value="KAJ6222783.1"/>
    <property type="molecule type" value="Genomic_DNA"/>
</dbReference>
<keyword evidence="5" id="KW-1015">Disulfide bond</keyword>
<feature type="compositionally biased region" description="Basic and acidic residues" evidence="6">
    <location>
        <begin position="985"/>
        <end position="995"/>
    </location>
</feature>
<dbReference type="Proteomes" id="UP001142055">
    <property type="component" value="Chromosome 1"/>
</dbReference>
<comment type="caution">
    <text evidence="10">The sequence shown here is derived from an EMBL/GenBank/DDBJ whole genome shotgun (WGS) entry which is preliminary data.</text>
</comment>
<dbReference type="InterPro" id="IPR013783">
    <property type="entry name" value="Ig-like_fold"/>
</dbReference>
<dbReference type="InterPro" id="IPR050185">
    <property type="entry name" value="Ub_carboxyl-term_hydrolase"/>
</dbReference>
<dbReference type="InterPro" id="IPR003598">
    <property type="entry name" value="Ig_sub2"/>
</dbReference>
<dbReference type="PANTHER" id="PTHR21646">
    <property type="entry name" value="UBIQUITIN CARBOXYL-TERMINAL HYDROLASE"/>
    <property type="match status" value="1"/>
</dbReference>
<dbReference type="InterPro" id="IPR018200">
    <property type="entry name" value="USP_CS"/>
</dbReference>
<keyword evidence="4 7" id="KW-0472">Membrane</keyword>
<name>A0A9Q0MAG6_BLOTA</name>
<dbReference type="Pfam" id="PF08205">
    <property type="entry name" value="C2-set_2"/>
    <property type="match status" value="1"/>
</dbReference>
<dbReference type="CDD" id="cd00096">
    <property type="entry name" value="Ig"/>
    <property type="match status" value="1"/>
</dbReference>
<organism evidence="10 11">
    <name type="scientific">Blomia tropicalis</name>
    <name type="common">Mite</name>
    <dbReference type="NCBI Taxonomy" id="40697"/>
    <lineage>
        <taxon>Eukaryota</taxon>
        <taxon>Metazoa</taxon>
        <taxon>Ecdysozoa</taxon>
        <taxon>Arthropoda</taxon>
        <taxon>Chelicerata</taxon>
        <taxon>Arachnida</taxon>
        <taxon>Acari</taxon>
        <taxon>Acariformes</taxon>
        <taxon>Sarcoptiformes</taxon>
        <taxon>Astigmata</taxon>
        <taxon>Glycyphagoidea</taxon>
        <taxon>Echimyopodidae</taxon>
        <taxon>Blomia</taxon>
    </lineage>
</organism>
<dbReference type="Pfam" id="PF00443">
    <property type="entry name" value="UCH"/>
    <property type="match status" value="1"/>
</dbReference>